<dbReference type="STRING" id="61395.A0A1Y1WMY2"/>
<dbReference type="EMBL" id="MCFD01000001">
    <property type="protein sequence ID" value="ORX74735.1"/>
    <property type="molecule type" value="Genomic_DNA"/>
</dbReference>
<feature type="domain" description="Bud22" evidence="3">
    <location>
        <begin position="387"/>
        <end position="433"/>
    </location>
</feature>
<dbReference type="AlphaFoldDB" id="A0A1Y1WMY2"/>
<evidence type="ECO:0000256" key="2">
    <source>
        <dbReference type="SAM" id="MobiDB-lite"/>
    </source>
</evidence>
<protein>
    <recommendedName>
        <fullName evidence="3">Bud22 domain-containing protein</fullName>
    </recommendedName>
</protein>
<keyword evidence="5" id="KW-1185">Reference proteome</keyword>
<dbReference type="PANTHER" id="PTHR23325:SF1">
    <property type="entry name" value="SERUM RESPONSE FACTOR-BINDING PROTEIN 1"/>
    <property type="match status" value="1"/>
</dbReference>
<evidence type="ECO:0000259" key="3">
    <source>
        <dbReference type="Pfam" id="PF09073"/>
    </source>
</evidence>
<gene>
    <name evidence="4" type="ORF">DL89DRAFT_290224</name>
</gene>
<sequence>MSSKNINWQIALLEARTGKGASTHKAKQAEEKRHKDKETESPDLALVEELTKLRNEKIKTKLFHIKRELRSLAKKIQGQEVQKTSRQLKTAREKGDSVEATEQLLAQIKAVDLDVVVGMAVRRMKKKSRAVREALDNDEEEQAVELNDDKAMQRVLNGKLMGPAIGKQVLELESILKGVPPPSRERFIKKKKTTEQDPAPKKESVGDAQDEETGDGFISGSDFDSDGYESTSDLENESGKAKSLKESSSVYVTSLGDLASDDSDSDKPRKKKAKKSKDDELDYGKDYDEDFDKIYGSKQPKNRMGQRARRRLAERKFGKEANHIKLLEKEKKPRMQQTEQRQPKAPIKEQAMHPSWEAKRRERQMLAMAPKSKKIVFGDDGPTVVRETKSEKPQEKPQEKAAEHLHPSWEAKRRQKELMEQAKNVKGTKIVFD</sequence>
<feature type="domain" description="Bud22" evidence="3">
    <location>
        <begin position="296"/>
        <end position="342"/>
    </location>
</feature>
<comment type="caution">
    <text evidence="4">The sequence shown here is derived from an EMBL/GenBank/DDBJ whole genome shotgun (WGS) entry which is preliminary data.</text>
</comment>
<evidence type="ECO:0000256" key="1">
    <source>
        <dbReference type="ARBA" id="ARBA00023054"/>
    </source>
</evidence>
<feature type="compositionally biased region" description="Basic residues" evidence="2">
    <location>
        <begin position="300"/>
        <end position="313"/>
    </location>
</feature>
<feature type="compositionally biased region" description="Basic and acidic residues" evidence="2">
    <location>
        <begin position="314"/>
        <end position="333"/>
    </location>
</feature>
<dbReference type="GO" id="GO:0030490">
    <property type="term" value="P:maturation of SSU-rRNA"/>
    <property type="evidence" value="ECO:0007669"/>
    <property type="project" value="TreeGrafter"/>
</dbReference>
<feature type="compositionally biased region" description="Basic and acidic residues" evidence="2">
    <location>
        <begin position="193"/>
        <end position="205"/>
    </location>
</feature>
<proteinExistence type="predicted"/>
<evidence type="ECO:0000313" key="4">
    <source>
        <dbReference type="EMBL" id="ORX74735.1"/>
    </source>
</evidence>
<dbReference type="RefSeq" id="XP_040747946.1">
    <property type="nucleotide sequence ID" value="XM_040890062.1"/>
</dbReference>
<dbReference type="GO" id="GO:0005634">
    <property type="term" value="C:nucleus"/>
    <property type="evidence" value="ECO:0007669"/>
    <property type="project" value="TreeGrafter"/>
</dbReference>
<feature type="compositionally biased region" description="Basic and acidic residues" evidence="2">
    <location>
        <begin position="386"/>
        <end position="420"/>
    </location>
</feature>
<dbReference type="Proteomes" id="UP000193922">
    <property type="component" value="Unassembled WGS sequence"/>
</dbReference>
<organism evidence="4 5">
    <name type="scientific">Linderina pennispora</name>
    <dbReference type="NCBI Taxonomy" id="61395"/>
    <lineage>
        <taxon>Eukaryota</taxon>
        <taxon>Fungi</taxon>
        <taxon>Fungi incertae sedis</taxon>
        <taxon>Zoopagomycota</taxon>
        <taxon>Kickxellomycotina</taxon>
        <taxon>Kickxellomycetes</taxon>
        <taxon>Kickxellales</taxon>
        <taxon>Kickxellaceae</taxon>
        <taxon>Linderina</taxon>
    </lineage>
</organism>
<feature type="region of interest" description="Disordered" evidence="2">
    <location>
        <begin position="181"/>
        <end position="356"/>
    </location>
</feature>
<name>A0A1Y1WMY2_9FUNG</name>
<dbReference type="InterPro" id="IPR037393">
    <property type="entry name" value="Bud22/SRFB1"/>
</dbReference>
<dbReference type="GeneID" id="63806710"/>
<feature type="compositionally biased region" description="Basic and acidic residues" evidence="2">
    <location>
        <begin position="27"/>
        <end position="40"/>
    </location>
</feature>
<feature type="compositionally biased region" description="Basic and acidic residues" evidence="2">
    <location>
        <begin position="346"/>
        <end position="356"/>
    </location>
</feature>
<feature type="compositionally biased region" description="Acidic residues" evidence="2">
    <location>
        <begin position="223"/>
        <end position="236"/>
    </location>
</feature>
<evidence type="ECO:0000313" key="5">
    <source>
        <dbReference type="Proteomes" id="UP000193922"/>
    </source>
</evidence>
<feature type="compositionally biased region" description="Basic and acidic residues" evidence="2">
    <location>
        <begin position="276"/>
        <end position="286"/>
    </location>
</feature>
<dbReference type="PANTHER" id="PTHR23325">
    <property type="entry name" value="SERUM RESPONSE FACTOR-BINDING"/>
    <property type="match status" value="1"/>
</dbReference>
<dbReference type="OrthoDB" id="2129696at2759"/>
<dbReference type="InterPro" id="IPR015158">
    <property type="entry name" value="Bud22_dom"/>
</dbReference>
<accession>A0A1Y1WMY2</accession>
<feature type="region of interest" description="Disordered" evidence="2">
    <location>
        <begin position="17"/>
        <end position="43"/>
    </location>
</feature>
<dbReference type="Pfam" id="PF09073">
    <property type="entry name" value="BUD22"/>
    <property type="match status" value="2"/>
</dbReference>
<keyword evidence="1" id="KW-0175">Coiled coil</keyword>
<reference evidence="4 5" key="1">
    <citation type="submission" date="2016-07" db="EMBL/GenBank/DDBJ databases">
        <title>Pervasive Adenine N6-methylation of Active Genes in Fungi.</title>
        <authorList>
            <consortium name="DOE Joint Genome Institute"/>
            <person name="Mondo S.J."/>
            <person name="Dannebaum R.O."/>
            <person name="Kuo R.C."/>
            <person name="Labutti K."/>
            <person name="Haridas S."/>
            <person name="Kuo A."/>
            <person name="Salamov A."/>
            <person name="Ahrendt S.R."/>
            <person name="Lipzen A."/>
            <person name="Sullivan W."/>
            <person name="Andreopoulos W.B."/>
            <person name="Clum A."/>
            <person name="Lindquist E."/>
            <person name="Daum C."/>
            <person name="Ramamoorthy G.K."/>
            <person name="Gryganskyi A."/>
            <person name="Culley D."/>
            <person name="Magnuson J.K."/>
            <person name="James T.Y."/>
            <person name="O'Malley M.A."/>
            <person name="Stajich J.E."/>
            <person name="Spatafora J.W."/>
            <person name="Visel A."/>
            <person name="Grigoriev I.V."/>
        </authorList>
    </citation>
    <scope>NUCLEOTIDE SEQUENCE [LARGE SCALE GENOMIC DNA]</scope>
    <source>
        <strain evidence="4 5">ATCC 12442</strain>
    </source>
</reference>
<feature type="region of interest" description="Disordered" evidence="2">
    <location>
        <begin position="368"/>
        <end position="433"/>
    </location>
</feature>
<dbReference type="GO" id="GO:0030686">
    <property type="term" value="C:90S preribosome"/>
    <property type="evidence" value="ECO:0007669"/>
    <property type="project" value="TreeGrafter"/>
</dbReference>